<dbReference type="InterPro" id="IPR036770">
    <property type="entry name" value="Ankyrin_rpt-contain_sf"/>
</dbReference>
<dbReference type="Gene3D" id="1.25.40.20">
    <property type="entry name" value="Ankyrin repeat-containing domain"/>
    <property type="match status" value="3"/>
</dbReference>
<dbReference type="PANTHER" id="PTHR24198:SF165">
    <property type="entry name" value="ANKYRIN REPEAT-CONTAINING PROTEIN-RELATED"/>
    <property type="match status" value="1"/>
</dbReference>
<reference evidence="6" key="1">
    <citation type="journal article" date="2017" name="Nat. Microbiol.">
        <title>Global analysis of biosynthetic gene clusters reveals vast potential of secondary metabolite production in Penicillium species.</title>
        <authorList>
            <person name="Nielsen J.C."/>
            <person name="Grijseels S."/>
            <person name="Prigent S."/>
            <person name="Ji B."/>
            <person name="Dainat J."/>
            <person name="Nielsen K.F."/>
            <person name="Frisvad J.C."/>
            <person name="Workman M."/>
            <person name="Nielsen J."/>
        </authorList>
    </citation>
    <scope>NUCLEOTIDE SEQUENCE [LARGE SCALE GENOMIC DNA]</scope>
    <source>
        <strain evidence="6">IBT 29525</strain>
    </source>
</reference>
<feature type="region of interest" description="Disordered" evidence="4">
    <location>
        <begin position="369"/>
        <end position="388"/>
    </location>
</feature>
<dbReference type="Pfam" id="PF12796">
    <property type="entry name" value="Ank_2"/>
    <property type="match status" value="3"/>
</dbReference>
<dbReference type="PANTHER" id="PTHR24198">
    <property type="entry name" value="ANKYRIN REPEAT AND PROTEIN KINASE DOMAIN-CONTAINING PROTEIN"/>
    <property type="match status" value="1"/>
</dbReference>
<dbReference type="PROSITE" id="PS50297">
    <property type="entry name" value="ANK_REP_REGION"/>
    <property type="match status" value="3"/>
</dbReference>
<feature type="repeat" description="ANK" evidence="3">
    <location>
        <begin position="843"/>
        <end position="875"/>
    </location>
</feature>
<dbReference type="STRING" id="60172.A0A1V6R1Y4"/>
<evidence type="ECO:0000256" key="1">
    <source>
        <dbReference type="ARBA" id="ARBA00022737"/>
    </source>
</evidence>
<keyword evidence="1" id="KW-0677">Repeat</keyword>
<dbReference type="InterPro" id="IPR002110">
    <property type="entry name" value="Ankyrin_rpt"/>
</dbReference>
<dbReference type="SUPFAM" id="SSF48403">
    <property type="entry name" value="Ankyrin repeat"/>
    <property type="match status" value="1"/>
</dbReference>
<sequence length="912" mass="99313">MKEGLPELHLSDAETIAQRLRQDQQACRERKVPSNLAIQLSSVTEDIFDEVAWHLTPQSEVSKALRSTRCRSIIKGIKTYLGQLEPMTKSEEHISMDSMHVPTSEELETALKVLDYLQKHKVVAPTEPLSEVLLAVRGQLSMDDNTRYTQHERFQRADPPKASDAKKRCYICRYRFSPTESHELYPSLCRQCGMFNVGCSNLSLPEKLDLTGKIALVTGGRINLGYSTALRLLRCGAKVIVSSRYPADAAVRYSTEPDFAQWEVRLKVVGADFRTANDAFRLVHIVKQLLHAWDGETPSDTPQPLDILINNAAQTLTDPIKGEMRAISREDHLKDHPQTMALLAESENDRYTPRVRGGQQATWIPRITNNKPQSQIEGASSTQPTNQIATKGLRTTENEDEEPSKSSWVQSLHEIPYSDLISAHSVNAFVPLILCRELLPVMGTSPSPSPPSPSAPSTPAGYIINVSSREGILEDTPQSSSKAGHHVHTNMSKAAINMITETEAHAAWKGRRVAMNSVDPGYMSAAPECRTDEGCPIGFEDAKLLISITDHLSSPQDLNCLAQTSRLYQITNPILYKSQILHNESSALLWAAERGKLAPCSRLLSEGANPNITGSFKRTPLSWAAGNGHADVVSILLSRALTDPNPCDTYFQPPLFWAAGNGLRSSAHLLWRRPEPSYARESAIAGYLVIVKSLLSTRNIQPDLRNHHGETPLSVAADEGEESIVEGLLRTGNIDPNSKNRFGEVPLMAAARNRHLGIVKRLIGIEGLEADARSLDGVSALTGAAWNGHAEIVKLLLTVPTVDPNQPTGSGYSALRGVVAEGHVDAVNVLLANEKVDPNMPGGGITALAVAANHGQNGIMRSLIASGVEPDVKDIGGKTPLMIAVHKGNVEAVGILLSTGRVVADSDLTMLV</sequence>
<dbReference type="InterPro" id="IPR002347">
    <property type="entry name" value="SDR_fam"/>
</dbReference>
<dbReference type="SMART" id="SM00248">
    <property type="entry name" value="ANK"/>
    <property type="match status" value="8"/>
</dbReference>
<protein>
    <submittedName>
        <fullName evidence="5">Uncharacterized protein</fullName>
    </submittedName>
</protein>
<dbReference type="Pfam" id="PF00106">
    <property type="entry name" value="adh_short"/>
    <property type="match status" value="1"/>
</dbReference>
<keyword evidence="2 3" id="KW-0040">ANK repeat</keyword>
<dbReference type="SUPFAM" id="SSF51735">
    <property type="entry name" value="NAD(P)-binding Rossmann-fold domains"/>
    <property type="match status" value="1"/>
</dbReference>
<evidence type="ECO:0000256" key="4">
    <source>
        <dbReference type="SAM" id="MobiDB-lite"/>
    </source>
</evidence>
<name>A0A1V6R1Y4_9EURO</name>
<feature type="repeat" description="ANK" evidence="3">
    <location>
        <begin position="876"/>
        <end position="908"/>
    </location>
</feature>
<evidence type="ECO:0000256" key="3">
    <source>
        <dbReference type="PROSITE-ProRule" id="PRU00023"/>
    </source>
</evidence>
<keyword evidence="6" id="KW-1185">Reference proteome</keyword>
<evidence type="ECO:0000313" key="5">
    <source>
        <dbReference type="EMBL" id="OQD95484.1"/>
    </source>
</evidence>
<dbReference type="Proteomes" id="UP000191612">
    <property type="component" value="Unassembled WGS sequence"/>
</dbReference>
<comment type="caution">
    <text evidence="5">The sequence shown here is derived from an EMBL/GenBank/DDBJ whole genome shotgun (WGS) entry which is preliminary data.</text>
</comment>
<gene>
    <name evidence="5" type="ORF">PENSOL_c020G11690</name>
</gene>
<dbReference type="AlphaFoldDB" id="A0A1V6R1Y4"/>
<dbReference type="Gene3D" id="3.40.50.720">
    <property type="entry name" value="NAD(P)-binding Rossmann-like Domain"/>
    <property type="match status" value="2"/>
</dbReference>
<organism evidence="5 6">
    <name type="scientific">Penicillium solitum</name>
    <dbReference type="NCBI Taxonomy" id="60172"/>
    <lineage>
        <taxon>Eukaryota</taxon>
        <taxon>Fungi</taxon>
        <taxon>Dikarya</taxon>
        <taxon>Ascomycota</taxon>
        <taxon>Pezizomycotina</taxon>
        <taxon>Eurotiomycetes</taxon>
        <taxon>Eurotiomycetidae</taxon>
        <taxon>Eurotiales</taxon>
        <taxon>Aspergillaceae</taxon>
        <taxon>Penicillium</taxon>
    </lineage>
</organism>
<evidence type="ECO:0000313" key="6">
    <source>
        <dbReference type="Proteomes" id="UP000191612"/>
    </source>
</evidence>
<evidence type="ECO:0000256" key="2">
    <source>
        <dbReference type="ARBA" id="ARBA00023043"/>
    </source>
</evidence>
<dbReference type="InterPro" id="IPR036291">
    <property type="entry name" value="NAD(P)-bd_dom_sf"/>
</dbReference>
<accession>A0A1V6R1Y4</accession>
<proteinExistence type="predicted"/>
<feature type="repeat" description="ANK" evidence="3">
    <location>
        <begin position="708"/>
        <end position="732"/>
    </location>
</feature>
<dbReference type="PROSITE" id="PS50088">
    <property type="entry name" value="ANK_REPEAT"/>
    <property type="match status" value="3"/>
</dbReference>
<dbReference type="EMBL" id="MDYO01000020">
    <property type="protein sequence ID" value="OQD95484.1"/>
    <property type="molecule type" value="Genomic_DNA"/>
</dbReference>